<dbReference type="PROSITE" id="PS51257">
    <property type="entry name" value="PROKAR_LIPOPROTEIN"/>
    <property type="match status" value="1"/>
</dbReference>
<evidence type="ECO:0008006" key="3">
    <source>
        <dbReference type="Google" id="ProtNLM"/>
    </source>
</evidence>
<proteinExistence type="predicted"/>
<organism evidence="1 2">
    <name type="scientific">Siphonobacter aquaeclarae</name>
    <dbReference type="NCBI Taxonomy" id="563176"/>
    <lineage>
        <taxon>Bacteria</taxon>
        <taxon>Pseudomonadati</taxon>
        <taxon>Bacteroidota</taxon>
        <taxon>Cytophagia</taxon>
        <taxon>Cytophagales</taxon>
        <taxon>Cytophagaceae</taxon>
        <taxon>Siphonobacter</taxon>
    </lineage>
</organism>
<dbReference type="STRING" id="563176.SAMN04488090_1540"/>
<sequence length="138" mass="15225">MKRLVFAGISALLAGCLPHREEADLTKTMVCSAAIRNKTPPESAMDIRIRDAWRDGDVIRVKISHGGGCDPDHRFALYQTAEESCIVQSRIVFTTNNPCKRLDESTVCFDVSTLLVAGKGCGDKLRIQGFDKDISLIR</sequence>
<evidence type="ECO:0000313" key="1">
    <source>
        <dbReference type="EMBL" id="SDL71824.1"/>
    </source>
</evidence>
<evidence type="ECO:0000313" key="2">
    <source>
        <dbReference type="Proteomes" id="UP000198901"/>
    </source>
</evidence>
<reference evidence="1 2" key="1">
    <citation type="submission" date="2016-10" db="EMBL/GenBank/DDBJ databases">
        <authorList>
            <person name="de Groot N.N."/>
        </authorList>
    </citation>
    <scope>NUCLEOTIDE SEQUENCE [LARGE SCALE GENOMIC DNA]</scope>
    <source>
        <strain evidence="1 2">DSM 21668</strain>
    </source>
</reference>
<dbReference type="OrthoDB" id="1493159at2"/>
<dbReference type="AlphaFoldDB" id="A0A1G9MCH5"/>
<dbReference type="EMBL" id="FNGS01000003">
    <property type="protein sequence ID" value="SDL71824.1"/>
    <property type="molecule type" value="Genomic_DNA"/>
</dbReference>
<keyword evidence="2" id="KW-1185">Reference proteome</keyword>
<dbReference type="Proteomes" id="UP000198901">
    <property type="component" value="Unassembled WGS sequence"/>
</dbReference>
<name>A0A1G9MCH5_9BACT</name>
<dbReference type="RefSeq" id="WP_093199984.1">
    <property type="nucleotide sequence ID" value="NZ_FNGS01000003.1"/>
</dbReference>
<gene>
    <name evidence="1" type="ORF">SAMN04488090_1540</name>
</gene>
<protein>
    <recommendedName>
        <fullName evidence="3">Lipoprotein</fullName>
    </recommendedName>
</protein>
<accession>A0A1G9MCH5</accession>